<name>A0A2Z6PLX3_TRISU</name>
<organism evidence="2 3">
    <name type="scientific">Trifolium subterraneum</name>
    <name type="common">Subterranean clover</name>
    <dbReference type="NCBI Taxonomy" id="3900"/>
    <lineage>
        <taxon>Eukaryota</taxon>
        <taxon>Viridiplantae</taxon>
        <taxon>Streptophyta</taxon>
        <taxon>Embryophyta</taxon>
        <taxon>Tracheophyta</taxon>
        <taxon>Spermatophyta</taxon>
        <taxon>Magnoliopsida</taxon>
        <taxon>eudicotyledons</taxon>
        <taxon>Gunneridae</taxon>
        <taxon>Pentapetalae</taxon>
        <taxon>rosids</taxon>
        <taxon>fabids</taxon>
        <taxon>Fabales</taxon>
        <taxon>Fabaceae</taxon>
        <taxon>Papilionoideae</taxon>
        <taxon>50 kb inversion clade</taxon>
        <taxon>NPAAA clade</taxon>
        <taxon>Hologalegina</taxon>
        <taxon>IRL clade</taxon>
        <taxon>Trifolieae</taxon>
        <taxon>Trifolium</taxon>
    </lineage>
</organism>
<proteinExistence type="predicted"/>
<feature type="region of interest" description="Disordered" evidence="1">
    <location>
        <begin position="41"/>
        <end position="60"/>
    </location>
</feature>
<evidence type="ECO:0000256" key="1">
    <source>
        <dbReference type="SAM" id="MobiDB-lite"/>
    </source>
</evidence>
<accession>A0A2Z6PLX3</accession>
<gene>
    <name evidence="2" type="ORF">TSUD_284260</name>
</gene>
<dbReference type="AlphaFoldDB" id="A0A2Z6PLX3"/>
<protein>
    <submittedName>
        <fullName evidence="2">Uncharacterized protein</fullName>
    </submittedName>
</protein>
<sequence>MDQYKPRLRGIVGWGDASILIGVFGAGFYPGQFDEQYNISPQTHKHGRGDTKAMMRPIEQ</sequence>
<feature type="compositionally biased region" description="Basic and acidic residues" evidence="1">
    <location>
        <begin position="48"/>
        <end position="60"/>
    </location>
</feature>
<dbReference type="Proteomes" id="UP000242715">
    <property type="component" value="Unassembled WGS sequence"/>
</dbReference>
<evidence type="ECO:0000313" key="2">
    <source>
        <dbReference type="EMBL" id="GAU47559.1"/>
    </source>
</evidence>
<evidence type="ECO:0000313" key="3">
    <source>
        <dbReference type="Proteomes" id="UP000242715"/>
    </source>
</evidence>
<dbReference type="EMBL" id="DF974326">
    <property type="protein sequence ID" value="GAU47559.1"/>
    <property type="molecule type" value="Genomic_DNA"/>
</dbReference>
<reference evidence="3" key="1">
    <citation type="journal article" date="2017" name="Front. Plant Sci.">
        <title>Climate Clever Clovers: New Paradigm to Reduce the Environmental Footprint of Ruminants by Breeding Low Methanogenic Forages Utilizing Haplotype Variation.</title>
        <authorList>
            <person name="Kaur P."/>
            <person name="Appels R."/>
            <person name="Bayer P.E."/>
            <person name="Keeble-Gagnere G."/>
            <person name="Wang J."/>
            <person name="Hirakawa H."/>
            <person name="Shirasawa K."/>
            <person name="Vercoe P."/>
            <person name="Stefanova K."/>
            <person name="Durmic Z."/>
            <person name="Nichols P."/>
            <person name="Revell C."/>
            <person name="Isobe S.N."/>
            <person name="Edwards D."/>
            <person name="Erskine W."/>
        </authorList>
    </citation>
    <scope>NUCLEOTIDE SEQUENCE [LARGE SCALE GENOMIC DNA]</scope>
    <source>
        <strain evidence="3">cv. Daliak</strain>
    </source>
</reference>
<keyword evidence="3" id="KW-1185">Reference proteome</keyword>